<proteinExistence type="predicted"/>
<name>A0ABM8EC17_9HYPH</name>
<gene>
    <name evidence="3" type="ORF">SS37A_30690</name>
</gene>
<organism evidence="3 4">
    <name type="scientific">Methylocystis iwaonis</name>
    <dbReference type="NCBI Taxonomy" id="2885079"/>
    <lineage>
        <taxon>Bacteria</taxon>
        <taxon>Pseudomonadati</taxon>
        <taxon>Pseudomonadota</taxon>
        <taxon>Alphaproteobacteria</taxon>
        <taxon>Hyphomicrobiales</taxon>
        <taxon>Methylocystaceae</taxon>
        <taxon>Methylocystis</taxon>
    </lineage>
</organism>
<evidence type="ECO:0000313" key="3">
    <source>
        <dbReference type="EMBL" id="BDV35540.1"/>
    </source>
</evidence>
<reference evidence="3 4" key="1">
    <citation type="journal article" date="2023" name="Int. J. Syst. Evol. Microbiol.">
        <title>Methylocystis iwaonis sp. nov., a type II methane-oxidizing bacterium from surface soil of a rice paddy field in Japan, and emended description of the genus Methylocystis (ex Whittenbury et al. 1970) Bowman et al. 1993.</title>
        <authorList>
            <person name="Kaise H."/>
            <person name="Sawadogo J.B."/>
            <person name="Alam M.S."/>
            <person name="Ueno C."/>
            <person name="Dianou D."/>
            <person name="Shinjo R."/>
            <person name="Asakawa S."/>
        </authorList>
    </citation>
    <scope>NUCLEOTIDE SEQUENCE [LARGE SCALE GENOMIC DNA]</scope>
    <source>
        <strain evidence="3 4">SS37A-Re</strain>
    </source>
</reference>
<dbReference type="Pfam" id="PF04266">
    <property type="entry name" value="ASCH"/>
    <property type="match status" value="1"/>
</dbReference>
<dbReference type="Proteomes" id="UP001317629">
    <property type="component" value="Chromosome"/>
</dbReference>
<evidence type="ECO:0000259" key="2">
    <source>
        <dbReference type="Pfam" id="PF04266"/>
    </source>
</evidence>
<dbReference type="InterPro" id="IPR015947">
    <property type="entry name" value="PUA-like_sf"/>
</dbReference>
<keyword evidence="4" id="KW-1185">Reference proteome</keyword>
<dbReference type="InterPro" id="IPR007374">
    <property type="entry name" value="ASCH_domain"/>
</dbReference>
<dbReference type="EMBL" id="AP027142">
    <property type="protein sequence ID" value="BDV35540.1"/>
    <property type="molecule type" value="Genomic_DNA"/>
</dbReference>
<protein>
    <recommendedName>
        <fullName evidence="2">ASCH domain-containing protein</fullName>
    </recommendedName>
</protein>
<sequence>MRFEYTLDLAGRHAWQPQALKGELERRFPSLRSVGRSRFVMLTALAELVTANRKHTTIRYTPHAVEFPCESTLPLFVVEKGASHLTARQRGELRIARVQYKNIKDLNDQDAVSDGFRSRHELLTALQGFYGPLKPTDFVSIYHFVPTGKQPNVRVATSRRARTSSATVRTQTPQGTTI</sequence>
<evidence type="ECO:0000313" key="4">
    <source>
        <dbReference type="Proteomes" id="UP001317629"/>
    </source>
</evidence>
<dbReference type="Gene3D" id="2.30.130.30">
    <property type="entry name" value="Hypothetical protein"/>
    <property type="match status" value="1"/>
</dbReference>
<feature type="region of interest" description="Disordered" evidence="1">
    <location>
        <begin position="158"/>
        <end position="178"/>
    </location>
</feature>
<accession>A0ABM8EC17</accession>
<evidence type="ECO:0000256" key="1">
    <source>
        <dbReference type="SAM" id="MobiDB-lite"/>
    </source>
</evidence>
<feature type="domain" description="ASCH" evidence="2">
    <location>
        <begin position="45"/>
        <end position="141"/>
    </location>
</feature>
<dbReference type="SUPFAM" id="SSF88697">
    <property type="entry name" value="PUA domain-like"/>
    <property type="match status" value="1"/>
</dbReference>